<evidence type="ECO:0000313" key="2">
    <source>
        <dbReference type="Proteomes" id="UP000076830"/>
    </source>
</evidence>
<dbReference type="AlphaFoldDB" id="A0A167H0E2"/>
<dbReference type="KEGG" id="dko:I596_2354"/>
<dbReference type="Proteomes" id="UP000076830">
    <property type="component" value="Chromosome"/>
</dbReference>
<dbReference type="Gene3D" id="3.40.30.10">
    <property type="entry name" value="Glutaredoxin"/>
    <property type="match status" value="1"/>
</dbReference>
<dbReference type="PATRIC" id="fig|1300342.3.peg.2293"/>
<evidence type="ECO:0000313" key="1">
    <source>
        <dbReference type="EMBL" id="ANB18362.1"/>
    </source>
</evidence>
<accession>A0A167H0E2</accession>
<dbReference type="STRING" id="1300342.I596_2354"/>
<name>A0A167H0E2_9GAMM</name>
<dbReference type="InterPro" id="IPR008554">
    <property type="entry name" value="Glutaredoxin-like"/>
</dbReference>
<dbReference type="SUPFAM" id="SSF52833">
    <property type="entry name" value="Thioredoxin-like"/>
    <property type="match status" value="1"/>
</dbReference>
<sequence>MMSALVLYVTDDCSLCDQALELMAAAGAPDFQSVFIDDVPALQTTYGWRVPVVHDGHRGRELDWPFDVAALRAFLQPG</sequence>
<proteinExistence type="predicted"/>
<dbReference type="InterPro" id="IPR036249">
    <property type="entry name" value="Thioredoxin-like_sf"/>
</dbReference>
<reference evidence="1 2" key="1">
    <citation type="submission" date="2016-04" db="EMBL/GenBank/DDBJ databases">
        <title>Complete genome sequence of Dokdonella koreensis DS-123T.</title>
        <authorList>
            <person name="Kim J.F."/>
            <person name="Lee H."/>
            <person name="Kwak M.-J."/>
        </authorList>
    </citation>
    <scope>NUCLEOTIDE SEQUENCE [LARGE SCALE GENOMIC DNA]</scope>
    <source>
        <strain evidence="1 2">DS-123</strain>
    </source>
</reference>
<gene>
    <name evidence="1" type="ORF">I596_2354</name>
</gene>
<organism evidence="1 2">
    <name type="scientific">Dokdonella koreensis DS-123</name>
    <dbReference type="NCBI Taxonomy" id="1300342"/>
    <lineage>
        <taxon>Bacteria</taxon>
        <taxon>Pseudomonadati</taxon>
        <taxon>Pseudomonadota</taxon>
        <taxon>Gammaproteobacteria</taxon>
        <taxon>Lysobacterales</taxon>
        <taxon>Rhodanobacteraceae</taxon>
        <taxon>Dokdonella</taxon>
    </lineage>
</organism>
<dbReference type="EMBL" id="CP015249">
    <property type="protein sequence ID" value="ANB18362.1"/>
    <property type="molecule type" value="Genomic_DNA"/>
</dbReference>
<protein>
    <submittedName>
        <fullName evidence="1">Glutaredoxin 2</fullName>
    </submittedName>
</protein>
<keyword evidence="2" id="KW-1185">Reference proteome</keyword>
<dbReference type="Pfam" id="PF05768">
    <property type="entry name" value="Glrx-like"/>
    <property type="match status" value="1"/>
</dbReference>